<dbReference type="SUPFAM" id="SSF53623">
    <property type="entry name" value="MurD-like peptide ligases, catalytic domain"/>
    <property type="match status" value="1"/>
</dbReference>
<keyword evidence="7 8" id="KW-0132">Cell division</keyword>
<comment type="subcellular location">
    <subcellularLocation>
        <location evidence="1 7 8">Cytoplasm</location>
    </subcellularLocation>
</comment>
<dbReference type="Gene3D" id="3.90.190.20">
    <property type="entry name" value="Mur ligase, C-terminal domain"/>
    <property type="match status" value="1"/>
</dbReference>
<evidence type="ECO:0000313" key="11">
    <source>
        <dbReference type="EMBL" id="PDH39050.1"/>
    </source>
</evidence>
<keyword evidence="3 7" id="KW-0963">Cytoplasm</keyword>
<dbReference type="GO" id="GO:0008360">
    <property type="term" value="P:regulation of cell shape"/>
    <property type="evidence" value="ECO:0007669"/>
    <property type="project" value="UniProtKB-KW"/>
</dbReference>
<keyword evidence="7 8" id="KW-0961">Cell wall biogenesis/degradation</keyword>
<dbReference type="InterPro" id="IPR036565">
    <property type="entry name" value="Mur-like_cat_sf"/>
</dbReference>
<dbReference type="InterPro" id="IPR036615">
    <property type="entry name" value="Mur_ligase_C_dom_sf"/>
</dbReference>
<comment type="caution">
    <text evidence="11">The sequence shown here is derived from an EMBL/GenBank/DDBJ whole genome shotgun (WGS) entry which is preliminary data.</text>
</comment>
<dbReference type="SUPFAM" id="SSF53244">
    <property type="entry name" value="MurD-like peptide ligases, peptide-binding domain"/>
    <property type="match status" value="1"/>
</dbReference>
<comment type="catalytic activity">
    <reaction evidence="7 8">
        <text>UDP-N-acetyl-alpha-D-muramoyl-L-alanine + D-glutamate + ATP = UDP-N-acetyl-alpha-D-muramoyl-L-alanyl-D-glutamate + ADP + phosphate + H(+)</text>
        <dbReference type="Rhea" id="RHEA:16429"/>
        <dbReference type="ChEBI" id="CHEBI:15378"/>
        <dbReference type="ChEBI" id="CHEBI:29986"/>
        <dbReference type="ChEBI" id="CHEBI:30616"/>
        <dbReference type="ChEBI" id="CHEBI:43474"/>
        <dbReference type="ChEBI" id="CHEBI:83898"/>
        <dbReference type="ChEBI" id="CHEBI:83900"/>
        <dbReference type="ChEBI" id="CHEBI:456216"/>
        <dbReference type="EC" id="6.3.2.9"/>
    </reaction>
</comment>
<keyword evidence="5 7" id="KW-0547">Nucleotide-binding</keyword>
<dbReference type="GO" id="GO:0005524">
    <property type="term" value="F:ATP binding"/>
    <property type="evidence" value="ECO:0007669"/>
    <property type="project" value="UniProtKB-UniRule"/>
</dbReference>
<keyword evidence="7 8" id="KW-0133">Cell shape</keyword>
<gene>
    <name evidence="7 11" type="primary">murD</name>
    <name evidence="11" type="ORF">CNE99_06350</name>
</gene>
<dbReference type="NCBIfam" id="TIGR01087">
    <property type="entry name" value="murD"/>
    <property type="match status" value="1"/>
</dbReference>
<evidence type="ECO:0000313" key="12">
    <source>
        <dbReference type="Proteomes" id="UP000219327"/>
    </source>
</evidence>
<evidence type="ECO:0000256" key="4">
    <source>
        <dbReference type="ARBA" id="ARBA00022598"/>
    </source>
</evidence>
<evidence type="ECO:0000259" key="10">
    <source>
        <dbReference type="Pfam" id="PF08245"/>
    </source>
</evidence>
<evidence type="ECO:0000256" key="2">
    <source>
        <dbReference type="ARBA" id="ARBA00004752"/>
    </source>
</evidence>
<evidence type="ECO:0000259" key="9">
    <source>
        <dbReference type="Pfam" id="PF02875"/>
    </source>
</evidence>
<dbReference type="EMBL" id="NTKD01000030">
    <property type="protein sequence ID" value="PDH39050.1"/>
    <property type="molecule type" value="Genomic_DNA"/>
</dbReference>
<evidence type="ECO:0000256" key="1">
    <source>
        <dbReference type="ARBA" id="ARBA00004496"/>
    </source>
</evidence>
<dbReference type="GO" id="GO:0009252">
    <property type="term" value="P:peptidoglycan biosynthetic process"/>
    <property type="evidence" value="ECO:0007669"/>
    <property type="project" value="UniProtKB-UniRule"/>
</dbReference>
<dbReference type="InterPro" id="IPR004101">
    <property type="entry name" value="Mur_ligase_C"/>
</dbReference>
<comment type="similarity">
    <text evidence="7">Belongs to the MurCDEF family.</text>
</comment>
<keyword evidence="7 8" id="KW-0573">Peptidoglycan synthesis</keyword>
<comment type="pathway">
    <text evidence="2 7 8">Cell wall biogenesis; peptidoglycan biosynthesis.</text>
</comment>
<evidence type="ECO:0000256" key="3">
    <source>
        <dbReference type="ARBA" id="ARBA00022490"/>
    </source>
</evidence>
<evidence type="ECO:0000256" key="6">
    <source>
        <dbReference type="ARBA" id="ARBA00022840"/>
    </source>
</evidence>
<reference evidence="11 12" key="1">
    <citation type="submission" date="2017-08" db="EMBL/GenBank/DDBJ databases">
        <title>Fine stratification of microbial communities through a metagenomic profile of the photic zone.</title>
        <authorList>
            <person name="Haro-Moreno J.M."/>
            <person name="Lopez-Perez M."/>
            <person name="De La Torre J."/>
            <person name="Picazo A."/>
            <person name="Camacho A."/>
            <person name="Rodriguez-Valera F."/>
        </authorList>
    </citation>
    <scope>NUCLEOTIDE SEQUENCE [LARGE SCALE GENOMIC DNA]</scope>
    <source>
        <strain evidence="11">MED-G24</strain>
    </source>
</reference>
<proteinExistence type="inferred from homology"/>
<evidence type="ECO:0000256" key="5">
    <source>
        <dbReference type="ARBA" id="ARBA00022741"/>
    </source>
</evidence>
<dbReference type="PANTHER" id="PTHR43692:SF1">
    <property type="entry name" value="UDP-N-ACETYLMURAMOYLALANINE--D-GLUTAMATE LIGASE"/>
    <property type="match status" value="1"/>
</dbReference>
<organism evidence="11 12">
    <name type="scientific">OM182 bacterium MED-G24</name>
    <dbReference type="NCBI Taxonomy" id="1986255"/>
    <lineage>
        <taxon>Bacteria</taxon>
        <taxon>Pseudomonadati</taxon>
        <taxon>Pseudomonadota</taxon>
        <taxon>Gammaproteobacteria</taxon>
        <taxon>OMG group</taxon>
        <taxon>OM182 clade</taxon>
    </lineage>
</organism>
<evidence type="ECO:0000256" key="7">
    <source>
        <dbReference type="HAMAP-Rule" id="MF_00639"/>
    </source>
</evidence>
<dbReference type="GO" id="GO:0071555">
    <property type="term" value="P:cell wall organization"/>
    <property type="evidence" value="ECO:0007669"/>
    <property type="project" value="UniProtKB-KW"/>
</dbReference>
<dbReference type="Pfam" id="PF21799">
    <property type="entry name" value="MurD-like_N"/>
    <property type="match status" value="1"/>
</dbReference>
<dbReference type="UniPathway" id="UPA00219"/>
<keyword evidence="6 7" id="KW-0067">ATP-binding</keyword>
<dbReference type="InterPro" id="IPR005762">
    <property type="entry name" value="MurD"/>
</dbReference>
<comment type="function">
    <text evidence="7 8">Cell wall formation. Catalyzes the addition of glutamate to the nucleotide precursor UDP-N-acetylmuramoyl-L-alanine (UMA).</text>
</comment>
<dbReference type="Proteomes" id="UP000219327">
    <property type="component" value="Unassembled WGS sequence"/>
</dbReference>
<name>A0A2A5WR76_9GAMM</name>
<dbReference type="Pfam" id="PF02875">
    <property type="entry name" value="Mur_ligase_C"/>
    <property type="match status" value="1"/>
</dbReference>
<keyword evidence="4 7" id="KW-0436">Ligase</keyword>
<dbReference type="HAMAP" id="MF_00639">
    <property type="entry name" value="MurD"/>
    <property type="match status" value="1"/>
</dbReference>
<evidence type="ECO:0000256" key="8">
    <source>
        <dbReference type="RuleBase" id="RU003664"/>
    </source>
</evidence>
<feature type="domain" description="Mur ligase central" evidence="10">
    <location>
        <begin position="126"/>
        <end position="293"/>
    </location>
</feature>
<protein>
    <recommendedName>
        <fullName evidence="7 8">UDP-N-acetylmuramoylalanine--D-glutamate ligase</fullName>
        <ecNumber evidence="7 8">6.3.2.9</ecNumber>
    </recommendedName>
    <alternativeName>
        <fullName evidence="7">D-glutamic acid-adding enzyme</fullName>
    </alternativeName>
    <alternativeName>
        <fullName evidence="7">UDP-N-acetylmuramoyl-L-alanyl-D-glutamate synthetase</fullName>
    </alternativeName>
</protein>
<sequence>MLMGSHAKAMREGSRDDVREETVVVGAGRTGMSFARYLSQRGEHYVVLDQAPNDQQREALQEIDDRAHLERISNERLIAAREILLSPGVPRSGHELQAAITSGVPVRGDLDVFAGACNTTTQVVAITGTNGKSTVTTLLGQMAAAAELSMKVGGNLGIPCLDLLDETSKGYILEVSSYQLESAGPFHADVATVLNLAPDHLDRYDSLEHYYETKASMYQRTNIAVVNRDTDYSFDLSGCGEVWSFGSRRPLDDQGFGLIGGALFQGENRLLDAHELKVRGIHNQLNVLAALAMGAALRLDMQVMLRAARRFEGLSHRCETVEERNGRVFINDSKATNPAATEAAVRGLVGQAKAICLLAGGIAKDADMRSMARSTAPHLTHVVAFGRDAEVIASAYRSEAVAVTQVDDLDQAVAAVADGSDVVLLSPGCASFDQFRNFEHRGDYFKALVHGLGGTDGD</sequence>
<dbReference type="PANTHER" id="PTHR43692">
    <property type="entry name" value="UDP-N-ACETYLMURAMOYLALANINE--D-GLUTAMATE LIGASE"/>
    <property type="match status" value="1"/>
</dbReference>
<dbReference type="InterPro" id="IPR013221">
    <property type="entry name" value="Mur_ligase_cen"/>
</dbReference>
<dbReference type="SUPFAM" id="SSF51984">
    <property type="entry name" value="MurCD N-terminal domain"/>
    <property type="match status" value="1"/>
</dbReference>
<dbReference type="AlphaFoldDB" id="A0A2A5WR76"/>
<dbReference type="EC" id="6.3.2.9" evidence="7 8"/>
<keyword evidence="7 8" id="KW-0131">Cell cycle</keyword>
<feature type="domain" description="Mur ligase C-terminal" evidence="9">
    <location>
        <begin position="316"/>
        <end position="427"/>
    </location>
</feature>
<dbReference type="GO" id="GO:0008764">
    <property type="term" value="F:UDP-N-acetylmuramoylalanine-D-glutamate ligase activity"/>
    <property type="evidence" value="ECO:0007669"/>
    <property type="project" value="UniProtKB-UniRule"/>
</dbReference>
<dbReference type="Gene3D" id="3.40.1190.10">
    <property type="entry name" value="Mur-like, catalytic domain"/>
    <property type="match status" value="1"/>
</dbReference>
<dbReference type="GO" id="GO:0051301">
    <property type="term" value="P:cell division"/>
    <property type="evidence" value="ECO:0007669"/>
    <property type="project" value="UniProtKB-KW"/>
</dbReference>
<dbReference type="GO" id="GO:0005737">
    <property type="term" value="C:cytoplasm"/>
    <property type="evidence" value="ECO:0007669"/>
    <property type="project" value="UniProtKB-SubCell"/>
</dbReference>
<dbReference type="Gene3D" id="3.40.50.720">
    <property type="entry name" value="NAD(P)-binding Rossmann-like Domain"/>
    <property type="match status" value="1"/>
</dbReference>
<dbReference type="Pfam" id="PF08245">
    <property type="entry name" value="Mur_ligase_M"/>
    <property type="match status" value="1"/>
</dbReference>
<accession>A0A2A5WR76</accession>
<feature type="binding site" evidence="7">
    <location>
        <begin position="128"/>
        <end position="134"/>
    </location>
    <ligand>
        <name>ATP</name>
        <dbReference type="ChEBI" id="CHEBI:30616"/>
    </ligand>
</feature>